<evidence type="ECO:0000256" key="3">
    <source>
        <dbReference type="SAM" id="SignalP"/>
    </source>
</evidence>
<proteinExistence type="predicted"/>
<name>A0A4Y9JDS2_9STRE</name>
<evidence type="ECO:0000313" key="5">
    <source>
        <dbReference type="Proteomes" id="UP000297253"/>
    </source>
</evidence>
<reference evidence="4 5" key="1">
    <citation type="submission" date="2019-03" db="EMBL/GenBank/DDBJ databases">
        <title>Diversity of the mouse oral microbiome.</title>
        <authorList>
            <person name="Joseph S."/>
            <person name="Aduse-Opoku J."/>
            <person name="Curtis M."/>
            <person name="Wade W."/>
            <person name="Hashim A."/>
        </authorList>
    </citation>
    <scope>NUCLEOTIDE SEQUENCE [LARGE SCALE GENOMIC DNA]</scope>
    <source>
        <strain evidence="4 5">WM131</strain>
    </source>
</reference>
<dbReference type="Proteomes" id="UP000297253">
    <property type="component" value="Unassembled WGS sequence"/>
</dbReference>
<feature type="compositionally biased region" description="Basic and acidic residues" evidence="1">
    <location>
        <begin position="136"/>
        <end position="145"/>
    </location>
</feature>
<accession>A0A4Y9JDS2</accession>
<evidence type="ECO:0008006" key="6">
    <source>
        <dbReference type="Google" id="ProtNLM"/>
    </source>
</evidence>
<protein>
    <recommendedName>
        <fullName evidence="6">LPXTG cell wall anchor domain-containing protein</fullName>
    </recommendedName>
</protein>
<evidence type="ECO:0000256" key="2">
    <source>
        <dbReference type="SAM" id="Phobius"/>
    </source>
</evidence>
<keyword evidence="2" id="KW-0812">Transmembrane</keyword>
<feature type="region of interest" description="Disordered" evidence="1">
    <location>
        <begin position="39"/>
        <end position="193"/>
    </location>
</feature>
<keyword evidence="3" id="KW-0732">Signal</keyword>
<dbReference type="AlphaFoldDB" id="A0A4Y9JDS2"/>
<feature type="compositionally biased region" description="Basic and acidic residues" evidence="1">
    <location>
        <begin position="109"/>
        <end position="124"/>
    </location>
</feature>
<dbReference type="EMBL" id="SPPD01000004">
    <property type="protein sequence ID" value="TFU98176.1"/>
    <property type="molecule type" value="Genomic_DNA"/>
</dbReference>
<keyword evidence="2" id="KW-1133">Transmembrane helix</keyword>
<keyword evidence="2" id="KW-0472">Membrane</keyword>
<dbReference type="RefSeq" id="WP_135181583.1">
    <property type="nucleotide sequence ID" value="NZ_JADGKZ010000004.1"/>
</dbReference>
<evidence type="ECO:0000313" key="4">
    <source>
        <dbReference type="EMBL" id="TFU98176.1"/>
    </source>
</evidence>
<feature type="signal peptide" evidence="3">
    <location>
        <begin position="1"/>
        <end position="25"/>
    </location>
</feature>
<feature type="chain" id="PRO_5021369130" description="LPXTG cell wall anchor domain-containing protein" evidence="3">
    <location>
        <begin position="26"/>
        <end position="286"/>
    </location>
</feature>
<comment type="caution">
    <text evidence="4">The sequence shown here is derived from an EMBL/GenBank/DDBJ whole genome shotgun (WGS) entry which is preliminary data.</text>
</comment>
<organism evidence="4 5">
    <name type="scientific">Streptococcus cuniculi</name>
    <dbReference type="NCBI Taxonomy" id="1432788"/>
    <lineage>
        <taxon>Bacteria</taxon>
        <taxon>Bacillati</taxon>
        <taxon>Bacillota</taxon>
        <taxon>Bacilli</taxon>
        <taxon>Lactobacillales</taxon>
        <taxon>Streptococcaceae</taxon>
        <taxon>Streptococcus</taxon>
    </lineage>
</organism>
<dbReference type="OrthoDB" id="2220206at2"/>
<feature type="compositionally biased region" description="Low complexity" evidence="1">
    <location>
        <begin position="39"/>
        <end position="48"/>
    </location>
</feature>
<gene>
    <name evidence="4" type="ORF">E4T82_03965</name>
</gene>
<feature type="compositionally biased region" description="Basic and acidic residues" evidence="1">
    <location>
        <begin position="154"/>
        <end position="177"/>
    </location>
</feature>
<evidence type="ECO:0000256" key="1">
    <source>
        <dbReference type="SAM" id="MobiDB-lite"/>
    </source>
</evidence>
<feature type="transmembrane region" description="Helical" evidence="2">
    <location>
        <begin position="260"/>
        <end position="280"/>
    </location>
</feature>
<sequence>MSKKQVISLVTVGAMLLSGSAGVFADEITSSSVLEEIVTSTEKSTEVSTMEEETATTIENQPVENKTDLPTDDDSVENPDAGTVIGSDDATITPPSTDDSIIGGENPLEEPKGDDSTVEPKDDVPAPNLPDTSTKPSEEPADEPKTPTPPTVEPSKEVPKEAPKQEPEKPVKDKTKEPQGNPGLILKPIKEPTLTEPIFSQKGDKIVGTQNSQLLIQKSDGTLQTKSATDLGGTVLSDGTVALKDSTGEMKRLPKTGDDAIGSFAMAISGVIALFGTIFFKMKNIL</sequence>